<sequence length="211" mass="22739">MARREELAGRRTATGGRPGRGGQRLLDARGDWVAGVEELRGSAVAIAVGGLRGRPVAAGSKAAQRTWRRRYARLSWLRWNELLQLLDHRCALQKAAVAGCWLLLKLLLLVAAGAAVAATGRCRKLLLLLLVAAALERSRAKVADKGCRLVSGRGFPGCLRVLSSGILVGRFLSGNKNWAGGCGWDFDGCWTVADCDCRSWVVACCNLGRRM</sequence>
<accession>A0ACB9SH32</accession>
<evidence type="ECO:0000313" key="1">
    <source>
        <dbReference type="EMBL" id="KAI4389149.1"/>
    </source>
</evidence>
<name>A0ACB9SH32_9MYRT</name>
<organism evidence="1 2">
    <name type="scientific">Melastoma candidum</name>
    <dbReference type="NCBI Taxonomy" id="119954"/>
    <lineage>
        <taxon>Eukaryota</taxon>
        <taxon>Viridiplantae</taxon>
        <taxon>Streptophyta</taxon>
        <taxon>Embryophyta</taxon>
        <taxon>Tracheophyta</taxon>
        <taxon>Spermatophyta</taxon>
        <taxon>Magnoliopsida</taxon>
        <taxon>eudicotyledons</taxon>
        <taxon>Gunneridae</taxon>
        <taxon>Pentapetalae</taxon>
        <taxon>rosids</taxon>
        <taxon>malvids</taxon>
        <taxon>Myrtales</taxon>
        <taxon>Melastomataceae</taxon>
        <taxon>Melastomatoideae</taxon>
        <taxon>Melastomateae</taxon>
        <taxon>Melastoma</taxon>
    </lineage>
</organism>
<dbReference type="EMBL" id="CM042880">
    <property type="protein sequence ID" value="KAI4389149.1"/>
    <property type="molecule type" value="Genomic_DNA"/>
</dbReference>
<gene>
    <name evidence="1" type="ORF">MLD38_001405</name>
</gene>
<evidence type="ECO:0000313" key="2">
    <source>
        <dbReference type="Proteomes" id="UP001057402"/>
    </source>
</evidence>
<keyword evidence="2" id="KW-1185">Reference proteome</keyword>
<comment type="caution">
    <text evidence="1">The sequence shown here is derived from an EMBL/GenBank/DDBJ whole genome shotgun (WGS) entry which is preliminary data.</text>
</comment>
<protein>
    <submittedName>
        <fullName evidence="1">Uncharacterized protein</fullName>
    </submittedName>
</protein>
<dbReference type="Proteomes" id="UP001057402">
    <property type="component" value="Chromosome 1"/>
</dbReference>
<proteinExistence type="predicted"/>
<reference evidence="2" key="1">
    <citation type="journal article" date="2023" name="Front. Plant Sci.">
        <title>Chromosomal-level genome assembly of Melastoma candidum provides insights into trichome evolution.</title>
        <authorList>
            <person name="Zhong Y."/>
            <person name="Wu W."/>
            <person name="Sun C."/>
            <person name="Zou P."/>
            <person name="Liu Y."/>
            <person name="Dai S."/>
            <person name="Zhou R."/>
        </authorList>
    </citation>
    <scope>NUCLEOTIDE SEQUENCE [LARGE SCALE GENOMIC DNA]</scope>
</reference>